<dbReference type="GO" id="GO:0000221">
    <property type="term" value="C:vacuolar proton-transporting V-type ATPase, V1 domain"/>
    <property type="evidence" value="ECO:0007669"/>
    <property type="project" value="TreeGrafter"/>
</dbReference>
<sequence>MVSQSQRIQQLLQAKKKATKKREKEFKAKEATALGSHGSCSTEVEKETQEKMTNLQNYLLQNRDEVLDNLLTLVSNIQPEIHENYCTNEYKKNEVPVPWIGILDALMEYETLQSSTPTALGPSYQRRHTSTAPGTVSTPQYRPPVWPRYSYPPGRSRQCTPYNTRYPCSISQASDPPGPQSDRGGRRFRQQRPEPGPCGSGAHRRRALSSSLTAAAAGRAPAGPGEALPTRPGPPPLGGASDTNADSDADAFL</sequence>
<evidence type="ECO:0000313" key="8">
    <source>
        <dbReference type="Proteomes" id="UP000011518"/>
    </source>
</evidence>
<organism evidence="7 8">
    <name type="scientific">Tupaia chinensis</name>
    <name type="common">Chinese tree shrew</name>
    <name type="synonym">Tupaia belangeri chinensis</name>
    <dbReference type="NCBI Taxonomy" id="246437"/>
    <lineage>
        <taxon>Eukaryota</taxon>
        <taxon>Metazoa</taxon>
        <taxon>Chordata</taxon>
        <taxon>Craniata</taxon>
        <taxon>Vertebrata</taxon>
        <taxon>Euteleostomi</taxon>
        <taxon>Mammalia</taxon>
        <taxon>Eutheria</taxon>
        <taxon>Euarchontoglires</taxon>
        <taxon>Scandentia</taxon>
        <taxon>Tupaiidae</taxon>
        <taxon>Tupaia</taxon>
    </lineage>
</organism>
<evidence type="ECO:0000256" key="2">
    <source>
        <dbReference type="ARBA" id="ARBA00022448"/>
    </source>
</evidence>
<evidence type="ECO:0000313" key="7">
    <source>
        <dbReference type="EMBL" id="ELW62566.1"/>
    </source>
</evidence>
<evidence type="ECO:0000256" key="4">
    <source>
        <dbReference type="ARBA" id="ARBA00023065"/>
    </source>
</evidence>
<reference evidence="8" key="2">
    <citation type="journal article" date="2013" name="Nat. Commun.">
        <title>Genome of the Chinese tree shrew.</title>
        <authorList>
            <person name="Fan Y."/>
            <person name="Huang Z.Y."/>
            <person name="Cao C.C."/>
            <person name="Chen C.S."/>
            <person name="Chen Y.X."/>
            <person name="Fan D.D."/>
            <person name="He J."/>
            <person name="Hou H.L."/>
            <person name="Hu L."/>
            <person name="Hu X.T."/>
            <person name="Jiang X.T."/>
            <person name="Lai R."/>
            <person name="Lang Y.S."/>
            <person name="Liang B."/>
            <person name="Liao S.G."/>
            <person name="Mu D."/>
            <person name="Ma Y.Y."/>
            <person name="Niu Y.Y."/>
            <person name="Sun X.Q."/>
            <person name="Xia J.Q."/>
            <person name="Xiao J."/>
            <person name="Xiong Z.Q."/>
            <person name="Xu L."/>
            <person name="Yang L."/>
            <person name="Zhang Y."/>
            <person name="Zhao W."/>
            <person name="Zhao X.D."/>
            <person name="Zheng Y.T."/>
            <person name="Zhou J.M."/>
            <person name="Zhu Y.B."/>
            <person name="Zhang G.J."/>
            <person name="Wang J."/>
            <person name="Yao Y.G."/>
        </authorList>
    </citation>
    <scope>NUCLEOTIDE SEQUENCE [LARGE SCALE GENOMIC DNA]</scope>
</reference>
<dbReference type="InterPro" id="IPR005124">
    <property type="entry name" value="V-ATPase_G"/>
</dbReference>
<dbReference type="AlphaFoldDB" id="L9KIL1"/>
<evidence type="ECO:0000256" key="1">
    <source>
        <dbReference type="ARBA" id="ARBA00010066"/>
    </source>
</evidence>
<dbReference type="Proteomes" id="UP000011518">
    <property type="component" value="Unassembled WGS sequence"/>
</dbReference>
<feature type="compositionally biased region" description="Polar residues" evidence="6">
    <location>
        <begin position="130"/>
        <end position="140"/>
    </location>
</feature>
<keyword evidence="2" id="KW-0813">Transport</keyword>
<keyword evidence="8" id="KW-1185">Reference proteome</keyword>
<comment type="subunit">
    <text evidence="5">V-ATPase is a heteromultimeric enzyme made up of two complexes: the ATP-hydrolytic V1 complex and the proton translocation V0 complex. The V1 complex consists of three catalytic AB heterodimers that form a heterohexamer, three peripheral stalks each consisting of EG heterodimers, one central rotor including subunits D and F, and the regulatory subunits C and H. The proton translocation complex V0 consists of the proton transport subunit a, a ring of proteolipid subunits c9c'', rotary subunit d, subunits e and f, and the accessory subunits ATP6AP1/Ac45 and ATP6AP2/PRR.</text>
</comment>
<dbReference type="NCBIfam" id="TIGR01147">
    <property type="entry name" value="V_ATP_synt_G"/>
    <property type="match status" value="1"/>
</dbReference>
<keyword evidence="3" id="KW-0375">Hydrogen ion transport</keyword>
<feature type="compositionally biased region" description="Low complexity" evidence="6">
    <location>
        <begin position="208"/>
        <end position="230"/>
    </location>
</feature>
<dbReference type="EMBL" id="KB320809">
    <property type="protein sequence ID" value="ELW62566.1"/>
    <property type="molecule type" value="Genomic_DNA"/>
</dbReference>
<evidence type="ECO:0000256" key="3">
    <source>
        <dbReference type="ARBA" id="ARBA00022781"/>
    </source>
</evidence>
<keyword evidence="4" id="KW-0406">Ion transport</keyword>
<dbReference type="Pfam" id="PF03179">
    <property type="entry name" value="V-ATPase_G"/>
    <property type="match status" value="1"/>
</dbReference>
<dbReference type="GO" id="GO:0097401">
    <property type="term" value="P:synaptic vesicle lumen acidification"/>
    <property type="evidence" value="ECO:0007669"/>
    <property type="project" value="TreeGrafter"/>
</dbReference>
<dbReference type="InParanoid" id="L9KIL1"/>
<name>L9KIL1_TUPCH</name>
<accession>L9KIL1</accession>
<gene>
    <name evidence="7" type="ORF">TREES_T100007789</name>
</gene>
<evidence type="ECO:0000256" key="5">
    <source>
        <dbReference type="ARBA" id="ARBA00046696"/>
    </source>
</evidence>
<dbReference type="PANTHER" id="PTHR12713:SF12">
    <property type="entry name" value="V-TYPE PROTON ATPASE SUBUNIT G 1"/>
    <property type="match status" value="1"/>
</dbReference>
<protein>
    <submittedName>
        <fullName evidence="7">V-type proton ATPase subunit G 1</fullName>
    </submittedName>
</protein>
<proteinExistence type="inferred from homology"/>
<dbReference type="Gene3D" id="1.20.5.2950">
    <property type="match status" value="1"/>
</dbReference>
<dbReference type="GO" id="GO:0016887">
    <property type="term" value="F:ATP hydrolysis activity"/>
    <property type="evidence" value="ECO:0007669"/>
    <property type="project" value="TreeGrafter"/>
</dbReference>
<dbReference type="PANTHER" id="PTHR12713">
    <property type="entry name" value="VACUOLAR ATP SYNTHASE SUBUNIT G"/>
    <property type="match status" value="1"/>
</dbReference>
<comment type="similarity">
    <text evidence="1">Belongs to the V-ATPase G subunit family.</text>
</comment>
<reference evidence="8" key="1">
    <citation type="submission" date="2012-07" db="EMBL/GenBank/DDBJ databases">
        <title>Genome of the Chinese tree shrew, a rising model animal genetically related to primates.</title>
        <authorList>
            <person name="Zhang G."/>
            <person name="Fan Y."/>
            <person name="Yao Y."/>
            <person name="Huang Z."/>
        </authorList>
    </citation>
    <scope>NUCLEOTIDE SEQUENCE [LARGE SCALE GENOMIC DNA]</scope>
</reference>
<evidence type="ECO:0000256" key="6">
    <source>
        <dbReference type="SAM" id="MobiDB-lite"/>
    </source>
</evidence>
<dbReference type="GO" id="GO:0030672">
    <property type="term" value="C:synaptic vesicle membrane"/>
    <property type="evidence" value="ECO:0007669"/>
    <property type="project" value="TreeGrafter"/>
</dbReference>
<dbReference type="STRING" id="246437.L9KIL1"/>
<dbReference type="GO" id="GO:0046961">
    <property type="term" value="F:proton-transporting ATPase activity, rotational mechanism"/>
    <property type="evidence" value="ECO:0007669"/>
    <property type="project" value="InterPro"/>
</dbReference>
<feature type="region of interest" description="Disordered" evidence="6">
    <location>
        <begin position="116"/>
        <end position="253"/>
    </location>
</feature>